<feature type="domain" description="TAF6 C-terminal HEAT repeat" evidence="6">
    <location>
        <begin position="95"/>
        <end position="149"/>
    </location>
</feature>
<sequence>FIEGAKFSISLQSSEYEEMKEKISRKCHRTKVIKDDFESSTKIQYLQPIFAGFRSSNENLPFKTTTAESLSHHEVQYIYDRALQLGQVITAPMPEIPLDVSEDIASLSTETDLHRILSRIVLFISERIKVNLMKYNLTILIYLMRMTTVITYILAKQLGVRPDADNHWTLRDYASSRCAQMIFLRTFHNERLPLVIDYGVLDGLCEMDQKIIGELVFPIIRALGGQIVKSCENPLLSPIDKITIN</sequence>
<evidence type="ECO:0000256" key="1">
    <source>
        <dbReference type="ARBA" id="ARBA00004123"/>
    </source>
</evidence>
<dbReference type="PANTHER" id="PTHR10221:SF9">
    <property type="entry name" value="TRANSCRIPTION INITIATION FACTOR TFIID SUBUNIT 6"/>
    <property type="match status" value="1"/>
</dbReference>
<evidence type="ECO:0000256" key="4">
    <source>
        <dbReference type="ARBA" id="ARBA00023163"/>
    </source>
</evidence>
<dbReference type="InterPro" id="IPR037796">
    <property type="entry name" value="TAF6"/>
</dbReference>
<dbReference type="GO" id="GO:0046695">
    <property type="term" value="C:SLIK (SAGA-like) complex"/>
    <property type="evidence" value="ECO:0007669"/>
    <property type="project" value="InterPro"/>
</dbReference>
<evidence type="ECO:0000259" key="6">
    <source>
        <dbReference type="Pfam" id="PF07571"/>
    </source>
</evidence>
<reference evidence="7" key="1">
    <citation type="submission" date="2021-02" db="EMBL/GenBank/DDBJ databases">
        <authorList>
            <person name="Nowell W R."/>
        </authorList>
    </citation>
    <scope>NUCLEOTIDE SEQUENCE</scope>
</reference>
<dbReference type="GO" id="GO:0005669">
    <property type="term" value="C:transcription factor TFIID complex"/>
    <property type="evidence" value="ECO:0007669"/>
    <property type="project" value="InterPro"/>
</dbReference>
<keyword evidence="5" id="KW-0539">Nucleus</keyword>
<dbReference type="Proteomes" id="UP000663844">
    <property type="component" value="Unassembled WGS sequence"/>
</dbReference>
<dbReference type="InterPro" id="IPR046344">
    <property type="entry name" value="TAF6_C_sf"/>
</dbReference>
<dbReference type="GO" id="GO:0016251">
    <property type="term" value="F:RNA polymerase II general transcription initiation factor activity"/>
    <property type="evidence" value="ECO:0007669"/>
    <property type="project" value="InterPro"/>
</dbReference>
<accession>A0A819X1F1</accession>
<dbReference type="PANTHER" id="PTHR10221">
    <property type="entry name" value="TRANSCRIPTION INITIATION FACTOR TFIID SUBUNIT 6"/>
    <property type="match status" value="1"/>
</dbReference>
<dbReference type="GO" id="GO:0051123">
    <property type="term" value="P:RNA polymerase II preinitiation complex assembly"/>
    <property type="evidence" value="ECO:0007669"/>
    <property type="project" value="TreeGrafter"/>
</dbReference>
<evidence type="ECO:0000313" key="8">
    <source>
        <dbReference type="Proteomes" id="UP000663844"/>
    </source>
</evidence>
<comment type="caution">
    <text evidence="7">The sequence shown here is derived from an EMBL/GenBank/DDBJ whole genome shotgun (WGS) entry which is preliminary data.</text>
</comment>
<feature type="non-terminal residue" evidence="7">
    <location>
        <position position="1"/>
    </location>
</feature>
<dbReference type="InterPro" id="IPR011442">
    <property type="entry name" value="TAF6_C"/>
</dbReference>
<comment type="similarity">
    <text evidence="2">Belongs to the TAF6 family.</text>
</comment>
<comment type="subcellular location">
    <subcellularLocation>
        <location evidence="1">Nucleus</location>
    </subcellularLocation>
</comment>
<dbReference type="Gene3D" id="1.25.40.770">
    <property type="entry name" value="TAF6, C-terminal HEAT repeat domain"/>
    <property type="match status" value="1"/>
</dbReference>
<evidence type="ECO:0000256" key="3">
    <source>
        <dbReference type="ARBA" id="ARBA00023015"/>
    </source>
</evidence>
<dbReference type="Pfam" id="PF07571">
    <property type="entry name" value="TAF6_C"/>
    <property type="match status" value="1"/>
</dbReference>
<dbReference type="AlphaFoldDB" id="A0A819X1F1"/>
<evidence type="ECO:0000313" key="7">
    <source>
        <dbReference type="EMBL" id="CAF4132342.1"/>
    </source>
</evidence>
<evidence type="ECO:0000256" key="5">
    <source>
        <dbReference type="ARBA" id="ARBA00023242"/>
    </source>
</evidence>
<dbReference type="CDD" id="cd08050">
    <property type="entry name" value="TAF6C"/>
    <property type="match status" value="1"/>
</dbReference>
<evidence type="ECO:0000256" key="2">
    <source>
        <dbReference type="ARBA" id="ARBA00007688"/>
    </source>
</evidence>
<dbReference type="EMBL" id="CAJOAZ010006374">
    <property type="protein sequence ID" value="CAF4132342.1"/>
    <property type="molecule type" value="Genomic_DNA"/>
</dbReference>
<organism evidence="7 8">
    <name type="scientific">Adineta steineri</name>
    <dbReference type="NCBI Taxonomy" id="433720"/>
    <lineage>
        <taxon>Eukaryota</taxon>
        <taxon>Metazoa</taxon>
        <taxon>Spiralia</taxon>
        <taxon>Gnathifera</taxon>
        <taxon>Rotifera</taxon>
        <taxon>Eurotatoria</taxon>
        <taxon>Bdelloidea</taxon>
        <taxon>Adinetida</taxon>
        <taxon>Adinetidae</taxon>
        <taxon>Adineta</taxon>
    </lineage>
</organism>
<gene>
    <name evidence="7" type="ORF">OXD698_LOCUS37085</name>
</gene>
<protein>
    <recommendedName>
        <fullName evidence="6">TAF6 C-terminal HEAT repeat domain-containing protein</fullName>
    </recommendedName>
</protein>
<proteinExistence type="inferred from homology"/>
<dbReference type="GO" id="GO:0003713">
    <property type="term" value="F:transcription coactivator activity"/>
    <property type="evidence" value="ECO:0007669"/>
    <property type="project" value="TreeGrafter"/>
</dbReference>
<dbReference type="GO" id="GO:0000124">
    <property type="term" value="C:SAGA complex"/>
    <property type="evidence" value="ECO:0007669"/>
    <property type="project" value="InterPro"/>
</dbReference>
<keyword evidence="3" id="KW-0805">Transcription regulation</keyword>
<keyword evidence="4" id="KW-0804">Transcription</keyword>
<name>A0A819X1F1_9BILA</name>